<dbReference type="PANTHER" id="PTHR11008">
    <property type="entry name" value="PROTEIN TAKEOUT-LIKE PROTEIN"/>
    <property type="match status" value="1"/>
</dbReference>
<dbReference type="Proteomes" id="UP000494040">
    <property type="component" value="Unassembled WGS sequence"/>
</dbReference>
<sequence>MLSSRNFTSVLTVLLLAAVESVKLPSHWARCKTDVSLNECLKISIQNAMRDLGKGNKTLGMQPLDPWKVKLFVYDHGSGPIALKLTVRDVSVLGFKNVKIDHVRTDWEKMELQIKSSKLTVLGKYGVNGSIIFLPIEGKGNFRLILDDFTTNMNFIFEKYTKKGKEFLKVKEATFLPEASKIRVRLDNLFNGNKALGDRMNDVLNSNWRFILDTVQPITLHSLGEPAKIVANALFSRVPASDFIVK</sequence>
<accession>A0A8I6TK57</accession>
<evidence type="ECO:0008006" key="7">
    <source>
        <dbReference type="Google" id="ProtNLM"/>
    </source>
</evidence>
<reference evidence="5" key="1">
    <citation type="submission" date="2022-01" db="UniProtKB">
        <authorList>
            <consortium name="EnsemblMetazoa"/>
        </authorList>
    </citation>
    <scope>IDENTIFICATION</scope>
</reference>
<feature type="signal peptide" evidence="4">
    <location>
        <begin position="1"/>
        <end position="21"/>
    </location>
</feature>
<keyword evidence="1 4" id="KW-0732">Signal</keyword>
<dbReference type="FunFam" id="3.15.10.30:FF:000001">
    <property type="entry name" value="Takeout-like protein 1"/>
    <property type="match status" value="1"/>
</dbReference>
<evidence type="ECO:0000256" key="1">
    <source>
        <dbReference type="ARBA" id="ARBA00022729"/>
    </source>
</evidence>
<protein>
    <recommendedName>
        <fullName evidence="7">Protein takeout</fullName>
    </recommendedName>
</protein>
<dbReference type="InterPro" id="IPR038606">
    <property type="entry name" value="To_sf"/>
</dbReference>
<dbReference type="KEGG" id="clec:106664776"/>
<dbReference type="Pfam" id="PF06585">
    <property type="entry name" value="JHBP"/>
    <property type="match status" value="1"/>
</dbReference>
<dbReference type="AlphaFoldDB" id="A0A8I6TK57"/>
<evidence type="ECO:0000256" key="3">
    <source>
        <dbReference type="ARBA" id="ARBA00060902"/>
    </source>
</evidence>
<organism evidence="5 6">
    <name type="scientific">Cimex lectularius</name>
    <name type="common">Bed bug</name>
    <name type="synonym">Acanthia lectularia</name>
    <dbReference type="NCBI Taxonomy" id="79782"/>
    <lineage>
        <taxon>Eukaryota</taxon>
        <taxon>Metazoa</taxon>
        <taxon>Ecdysozoa</taxon>
        <taxon>Arthropoda</taxon>
        <taxon>Hexapoda</taxon>
        <taxon>Insecta</taxon>
        <taxon>Pterygota</taxon>
        <taxon>Neoptera</taxon>
        <taxon>Paraneoptera</taxon>
        <taxon>Hemiptera</taxon>
        <taxon>Heteroptera</taxon>
        <taxon>Panheteroptera</taxon>
        <taxon>Cimicomorpha</taxon>
        <taxon>Cimicidae</taxon>
        <taxon>Cimex</taxon>
    </lineage>
</organism>
<dbReference type="InterPro" id="IPR010562">
    <property type="entry name" value="Haemolymph_juvenile_hormone-bd"/>
</dbReference>
<name>A0A8I6TK57_CIMLE</name>
<keyword evidence="2" id="KW-0090">Biological rhythms</keyword>
<keyword evidence="6" id="KW-1185">Reference proteome</keyword>
<dbReference type="Gene3D" id="3.15.10.30">
    <property type="entry name" value="Haemolymph juvenile hormone binding protein"/>
    <property type="match status" value="1"/>
</dbReference>
<dbReference type="OMA" id="QDPTWYA"/>
<dbReference type="GeneID" id="106664776"/>
<dbReference type="GO" id="GO:0007623">
    <property type="term" value="P:circadian rhythm"/>
    <property type="evidence" value="ECO:0007669"/>
    <property type="project" value="UniProtKB-ARBA"/>
</dbReference>
<dbReference type="GO" id="GO:0005615">
    <property type="term" value="C:extracellular space"/>
    <property type="evidence" value="ECO:0007669"/>
    <property type="project" value="TreeGrafter"/>
</dbReference>
<evidence type="ECO:0000313" key="6">
    <source>
        <dbReference type="Proteomes" id="UP000494040"/>
    </source>
</evidence>
<evidence type="ECO:0000256" key="4">
    <source>
        <dbReference type="SAM" id="SignalP"/>
    </source>
</evidence>
<dbReference type="PANTHER" id="PTHR11008:SF18">
    <property type="entry name" value="BCDNA.GH05536-RELATED"/>
    <property type="match status" value="1"/>
</dbReference>
<dbReference type="OrthoDB" id="8190514at2759"/>
<feature type="chain" id="PRO_5035154690" description="Protein takeout" evidence="4">
    <location>
        <begin position="22"/>
        <end position="246"/>
    </location>
</feature>
<dbReference type="EnsemblMetazoa" id="XM_024227107.1">
    <property type="protein sequence ID" value="XP_024082875.1"/>
    <property type="gene ID" value="LOC106664776"/>
</dbReference>
<proteinExistence type="inferred from homology"/>
<dbReference type="RefSeq" id="XP_024082875.1">
    <property type="nucleotide sequence ID" value="XM_024227107.1"/>
</dbReference>
<evidence type="ECO:0000256" key="2">
    <source>
        <dbReference type="ARBA" id="ARBA00023108"/>
    </source>
</evidence>
<dbReference type="SMART" id="SM00700">
    <property type="entry name" value="JHBP"/>
    <property type="match status" value="1"/>
</dbReference>
<evidence type="ECO:0000313" key="5">
    <source>
        <dbReference type="EnsemblMetazoa" id="XP_024082875.1"/>
    </source>
</evidence>
<comment type="similarity">
    <text evidence="3">Belongs to the TO family.</text>
</comment>